<reference evidence="4 5" key="1">
    <citation type="submission" date="2022-02" db="EMBL/GenBank/DDBJ databases">
        <title>Genome sequence data of Kingella unionensis sp. nov. strain CICC 24913 (CCUG 75125).</title>
        <authorList>
            <person name="Xiao M."/>
        </authorList>
    </citation>
    <scope>NUCLEOTIDE SEQUENCE [LARGE SCALE GENOMIC DNA]</scope>
    <source>
        <strain evidence="4 5">CICC 24913</strain>
    </source>
</reference>
<comment type="similarity">
    <text evidence="1">Belongs to the Skp family.</text>
</comment>
<dbReference type="RefSeq" id="WP_238746463.1">
    <property type="nucleotide sequence ID" value="NZ_JAKOOW010000021.1"/>
</dbReference>
<dbReference type="PANTHER" id="PTHR35089:SF1">
    <property type="entry name" value="CHAPERONE PROTEIN SKP"/>
    <property type="match status" value="1"/>
</dbReference>
<dbReference type="Proteomes" id="UP001298424">
    <property type="component" value="Unassembled WGS sequence"/>
</dbReference>
<accession>A0ABS9NM37</accession>
<dbReference type="PANTHER" id="PTHR35089">
    <property type="entry name" value="CHAPERONE PROTEIN SKP"/>
    <property type="match status" value="1"/>
</dbReference>
<dbReference type="SMART" id="SM00935">
    <property type="entry name" value="OmpH"/>
    <property type="match status" value="1"/>
</dbReference>
<dbReference type="EMBL" id="JAKOOW010000021">
    <property type="protein sequence ID" value="MCG6503847.1"/>
    <property type="molecule type" value="Genomic_DNA"/>
</dbReference>
<dbReference type="InterPro" id="IPR024930">
    <property type="entry name" value="Skp_dom_sf"/>
</dbReference>
<evidence type="ECO:0000256" key="3">
    <source>
        <dbReference type="SAM" id="SignalP"/>
    </source>
</evidence>
<dbReference type="Pfam" id="PF03938">
    <property type="entry name" value="OmpH"/>
    <property type="match status" value="1"/>
</dbReference>
<name>A0ABS9NM37_9NEIS</name>
<gene>
    <name evidence="4" type="ORF">MB824_04970</name>
</gene>
<dbReference type="Gene3D" id="3.30.910.20">
    <property type="entry name" value="Skp domain"/>
    <property type="match status" value="1"/>
</dbReference>
<dbReference type="InterPro" id="IPR005632">
    <property type="entry name" value="Chaperone_Skp"/>
</dbReference>
<feature type="chain" id="PRO_5045680122" evidence="3">
    <location>
        <begin position="26"/>
        <end position="169"/>
    </location>
</feature>
<evidence type="ECO:0000256" key="2">
    <source>
        <dbReference type="ARBA" id="ARBA00022729"/>
    </source>
</evidence>
<keyword evidence="5" id="KW-1185">Reference proteome</keyword>
<evidence type="ECO:0000313" key="4">
    <source>
        <dbReference type="EMBL" id="MCG6503847.1"/>
    </source>
</evidence>
<comment type="caution">
    <text evidence="4">The sequence shown here is derived from an EMBL/GenBank/DDBJ whole genome shotgun (WGS) entry which is preliminary data.</text>
</comment>
<proteinExistence type="inferred from homology"/>
<sequence length="169" mass="19106">MQTTRLGRLLLAALAAGGLIGSAHADFKKVGYVNATRLYSESQTAKKIETGLQREFSPQQKKLAALQEKGMRLQKRLASGKLSKAEARKLESQLVETGRQYRAASAELTEEYNLRRNEEFAALQRKANEIIFNIIETEHYDAMLSEVIFIRGEFDITDRVIKLLDAEMQ</sequence>
<keyword evidence="2 3" id="KW-0732">Signal</keyword>
<evidence type="ECO:0000313" key="5">
    <source>
        <dbReference type="Proteomes" id="UP001298424"/>
    </source>
</evidence>
<protein>
    <submittedName>
        <fullName evidence="4">OmpH family outer membrane protein</fullName>
    </submittedName>
</protein>
<organism evidence="4 5">
    <name type="scientific">Kingella pumchi</name>
    <dbReference type="NCBI Taxonomy" id="2779506"/>
    <lineage>
        <taxon>Bacteria</taxon>
        <taxon>Pseudomonadati</taxon>
        <taxon>Pseudomonadota</taxon>
        <taxon>Betaproteobacteria</taxon>
        <taxon>Neisseriales</taxon>
        <taxon>Neisseriaceae</taxon>
        <taxon>Kingella</taxon>
    </lineage>
</organism>
<evidence type="ECO:0000256" key="1">
    <source>
        <dbReference type="ARBA" id="ARBA00009091"/>
    </source>
</evidence>
<dbReference type="SUPFAM" id="SSF111384">
    <property type="entry name" value="OmpH-like"/>
    <property type="match status" value="1"/>
</dbReference>
<feature type="signal peptide" evidence="3">
    <location>
        <begin position="1"/>
        <end position="25"/>
    </location>
</feature>